<evidence type="ECO:0000313" key="2">
    <source>
        <dbReference type="EnsemblPlants" id="OPUNC07G08970.1"/>
    </source>
</evidence>
<proteinExistence type="predicted"/>
<evidence type="ECO:0000256" key="1">
    <source>
        <dbReference type="SAM" id="MobiDB-lite"/>
    </source>
</evidence>
<dbReference type="HOGENOM" id="CLU_595017_0_0_1"/>
<reference evidence="2" key="1">
    <citation type="submission" date="2015-04" db="UniProtKB">
        <authorList>
            <consortium name="EnsemblPlants"/>
        </authorList>
    </citation>
    <scope>IDENTIFICATION</scope>
</reference>
<accession>A0A0E0LJ68</accession>
<dbReference type="EnsemblPlants" id="OPUNC07G08970.1">
    <property type="protein sequence ID" value="OPUNC07G08970.1"/>
    <property type="gene ID" value="OPUNC07G08970"/>
</dbReference>
<dbReference type="AlphaFoldDB" id="A0A0E0LJ68"/>
<name>A0A0E0LJ68_ORYPU</name>
<feature type="region of interest" description="Disordered" evidence="1">
    <location>
        <begin position="437"/>
        <end position="460"/>
    </location>
</feature>
<sequence length="460" mass="51814">MATVSSSCNYSLQQHHPISRFVRLMEEFVLGGSIVRRGERGGSLSSTSQIPAYFSIASSSECYGQVLSSLSEHEKTIIRSYDFESLLLFDSTYVPKKISSIIFGLPLGGLKFGKDFDGGKQFILLKYGLSCLPSVRFFGDQFIKREQISNDQVLYLDHVEFGMKNVGNSTPHISIWIKGMIQSYFDIHKVHVDNYGLRPLRDFKYLCYYQPQPGADIIISFKDKLESTLGSVLPCHMKGKLYSLITYHYSKIILMILEDVQDFDNGEGRFENVIDDINVEVSNELATKCDDNIIISTPKNRNVDASIPNDDVRPTYFANYPFVNPFSVSTPVVTPQDIVLRSPKLSASATVAAIHNVAKKFKSRLQEYNNQSARNKIYDLSRPSFKLIDCDDDFSCSENITTNKSNQKDSEDDGDNNLSTVVPCIYFRTAPDTPDTSNFNNITCNENSGRTHQSSQNFSK</sequence>
<dbReference type="Proteomes" id="UP000026962">
    <property type="component" value="Chromosome 7"/>
</dbReference>
<protein>
    <submittedName>
        <fullName evidence="2">Uncharacterized protein</fullName>
    </submittedName>
</protein>
<organism evidence="2">
    <name type="scientific">Oryza punctata</name>
    <name type="common">Red rice</name>
    <dbReference type="NCBI Taxonomy" id="4537"/>
    <lineage>
        <taxon>Eukaryota</taxon>
        <taxon>Viridiplantae</taxon>
        <taxon>Streptophyta</taxon>
        <taxon>Embryophyta</taxon>
        <taxon>Tracheophyta</taxon>
        <taxon>Spermatophyta</taxon>
        <taxon>Magnoliopsida</taxon>
        <taxon>Liliopsida</taxon>
        <taxon>Poales</taxon>
        <taxon>Poaceae</taxon>
        <taxon>BOP clade</taxon>
        <taxon>Oryzoideae</taxon>
        <taxon>Oryzeae</taxon>
        <taxon>Oryzinae</taxon>
        <taxon>Oryza</taxon>
    </lineage>
</organism>
<keyword evidence="3" id="KW-1185">Reference proteome</keyword>
<reference evidence="2" key="2">
    <citation type="submission" date="2018-05" db="EMBL/GenBank/DDBJ databases">
        <title>OpunRS2 (Oryza punctata Reference Sequence Version 2).</title>
        <authorList>
            <person name="Zhang J."/>
            <person name="Kudrna D."/>
            <person name="Lee S."/>
            <person name="Talag J."/>
            <person name="Welchert J."/>
            <person name="Wing R.A."/>
        </authorList>
    </citation>
    <scope>NUCLEOTIDE SEQUENCE [LARGE SCALE GENOMIC DNA]</scope>
</reference>
<evidence type="ECO:0000313" key="3">
    <source>
        <dbReference type="Proteomes" id="UP000026962"/>
    </source>
</evidence>
<dbReference type="Gramene" id="OPUNC07G08970.1">
    <property type="protein sequence ID" value="OPUNC07G08970.1"/>
    <property type="gene ID" value="OPUNC07G08970"/>
</dbReference>